<evidence type="ECO:0000256" key="1">
    <source>
        <dbReference type="ARBA" id="ARBA00001971"/>
    </source>
</evidence>
<evidence type="ECO:0000256" key="12">
    <source>
        <dbReference type="PIRSR" id="PIRSR602403-1"/>
    </source>
</evidence>
<dbReference type="Pfam" id="PF00067">
    <property type="entry name" value="p450"/>
    <property type="match status" value="2"/>
</dbReference>
<evidence type="ECO:0000259" key="14">
    <source>
        <dbReference type="Pfam" id="PF01073"/>
    </source>
</evidence>
<dbReference type="SUPFAM" id="SSF48264">
    <property type="entry name" value="Cytochrome P450"/>
    <property type="match status" value="2"/>
</dbReference>
<dbReference type="InterPro" id="IPR002403">
    <property type="entry name" value="Cyt_P450_E_grp-IV"/>
</dbReference>
<evidence type="ECO:0000313" key="16">
    <source>
        <dbReference type="EMBL" id="QKX61156.1"/>
    </source>
</evidence>
<keyword evidence="17" id="KW-1185">Reference proteome</keyword>
<dbReference type="PRINTS" id="PR00465">
    <property type="entry name" value="EP450IV"/>
</dbReference>
<dbReference type="Proteomes" id="UP000509510">
    <property type="component" value="Chromosome IV"/>
</dbReference>
<dbReference type="PRINTS" id="PR00385">
    <property type="entry name" value="P450"/>
</dbReference>
<accession>A0A7H8R4S4</accession>
<dbReference type="GO" id="GO:0020037">
    <property type="term" value="F:heme binding"/>
    <property type="evidence" value="ECO:0007669"/>
    <property type="project" value="InterPro"/>
</dbReference>
<dbReference type="Gene3D" id="3.40.50.720">
    <property type="entry name" value="NAD(P)-binding Rossmann-like Domain"/>
    <property type="match status" value="1"/>
</dbReference>
<dbReference type="EMBL" id="CP055901">
    <property type="protein sequence ID" value="QKX61156.1"/>
    <property type="molecule type" value="Genomic_DNA"/>
</dbReference>
<dbReference type="InterPro" id="IPR001128">
    <property type="entry name" value="Cyt_P450"/>
</dbReference>
<dbReference type="PANTHER" id="PTHR24304:SF2">
    <property type="entry name" value="24-HYDROXYCHOLESTEROL 7-ALPHA-HYDROXYLASE"/>
    <property type="match status" value="1"/>
</dbReference>
<keyword evidence="7 13" id="KW-1133">Transmembrane helix</keyword>
<organism evidence="16 17">
    <name type="scientific">Talaromyces rugulosus</name>
    <name type="common">Penicillium rugulosum</name>
    <dbReference type="NCBI Taxonomy" id="121627"/>
    <lineage>
        <taxon>Eukaryota</taxon>
        <taxon>Fungi</taxon>
        <taxon>Dikarya</taxon>
        <taxon>Ascomycota</taxon>
        <taxon>Pezizomycotina</taxon>
        <taxon>Eurotiomycetes</taxon>
        <taxon>Eurotiomycetidae</taxon>
        <taxon>Eurotiales</taxon>
        <taxon>Trichocomaceae</taxon>
        <taxon>Talaromyces</taxon>
        <taxon>Talaromyces sect. Islandici</taxon>
    </lineage>
</organism>
<dbReference type="Gene3D" id="1.10.630.10">
    <property type="entry name" value="Cytochrome P450"/>
    <property type="match status" value="2"/>
</dbReference>
<feature type="domain" description="Wax synthase" evidence="15">
    <location>
        <begin position="214"/>
        <end position="304"/>
    </location>
</feature>
<keyword evidence="6 12" id="KW-0479">Metal-binding</keyword>
<keyword evidence="9 12" id="KW-0408">Iron</keyword>
<evidence type="ECO:0000256" key="7">
    <source>
        <dbReference type="ARBA" id="ARBA00022989"/>
    </source>
</evidence>
<sequence length="1972" mass="220060">MEGERQPFPLAAFVAFELLLSIPLALSLSQPTRLGFFLVLSLLYFNIITSTTGTPSGDWSLGLAITPQLLKALDMFVLNRAEAVFRRNDALDADPATLSFWKKLGWASELIHTPRGVGWNWENPYVCYVDTESRSSYLRSRVPRIVLYYLALDFLGNYIPNSTSQSIPTSHPFSSAAIIPAWSYAVSIYLHLWLVHTIPATILVALGIGKSSSYPYVMGPVGAMASIRCFWGRTFHQAVRRQITSVGDYVCRVLLGSRQGGFISAYGKLAIGFAIGGLTHAVGGYMASSAGSWVDKTGSLRFFFYQFCGVLVEDLIMSLWRSIRGGLDWRKNHMDGGKMNYGKDLKWWRLDNFEMILEYIFVLVWFTVTLPPSLCCCKTRATMRNPDIWNLELRIFTVLGHAISFFKDSHGTLTAGREYFKNTREPFSLTIAGQKMYVLTSPQDVTDAYKNTVALTFDGFVRDIMVAFEASPSAVGKMWLLPQGGGAGYQSSTVENPSQKCLAQLTRDFHHQQLLPGPHMTDIGDKFLQYINNSLKWENISGAYVSKEVDGQTKEVNLKAWCGDVLLEAATRAFFGDTLLEIQPDLFRHFFAFDDNSWMLVYKYPRALAKKMYNAKDATTEALTKYFKLPSDKRPGEAWFVKTLEAEQRSLGINTEDIALLMVMVYWAVNSNTYKMCFWVFSYILYHPKFLHAIREETRAACEGRDDVDMTHLIERSPNLNAVFDEVMRLTNSSSSIRRVDAEVRIRGLKLREGTNVLIPYRQLHLNQDAFGDDVRVFNPDRFLSNKSLNRNPSYRPFGGGSTYCPGRFIARQEVVAFVALVLYRYDITLAGSATGFPALEEMKPCLGVMGPVEGTDLPNSSSLDIKIPLRPHPYGGGKGHGKRHSQALAHTRRAIREPLGTEMAKRNGIGPKGHGVNVATSDTVGGIAADHGGQQGPGAKQTPAQACHFCRGDWALVRAARDISGDVASDCVEDRGGRELTRRSQYGSKPSCAGSHFEAMVALRGDRPAPAVSSFPAPFDIIISFLRGALPLSPFSYHTHLKAKLNIIMSTGPSSITSALVVGGVGSLGRQTVKQLLALEPPPVKVSVFDLRSPPPEHRIASVEYHEVDITARDQVDAALAKVQPQVIIHTASPLPTLLDLDLYLRVNVEGTRNLVESAKEAGTKAFVYTSSASVVHDAVSDLIEADESLPLVYIPEQKEVYSHSKAVADQLVLDNNGTTPGSMLTTCIRPSGIFGEGDEGPTKSMVENAAAGKLRFTIGDGKNLFDFTFNENVVYAHILAAERLLQSQVTPPPSEDLRVAGQGFLITNDEHIPFWDFARAIGTAAGHPTKPEEIKVIPKLVGLIMATIAEWVVWATSFGRKKARMNVVGIRYSCMTRTYRIDKAKKALGYRPLPGECRHFILFAILSQKKQERSTASQSAPMHQMHASFRTVAIILAVLYTLFKCASFIRNYTIARRSGFPVYISPVLSKSAVWLILGPTFQLQFEKYLPEWIYYRLDFIIRGWEIRWREKMHRRPGKAFVVVTPDECSLWVGDPALGTTILQRRKDFLQPPIVGQFLGLFGSNLAQSNGEDWQRQRRIIAPNLNENIMESVWDETCRQSQAMLEFLVENPGGQTLEGLRSIAINVLGQAGLGHNQPWSPDFVQSLGTNWEGARIAYFKTIARVTDRFIEAALVPAWLKKMPFMSESMQLLGREMERVPDYLKEILSEERKKAASGEAKSHNNLLDILVHVSNSESKARLGLSEDEIGGNLFVFTAAGFDTAATAMAYAVILLAVHPEWQDWVEEELQQIDLKGKYNEVFPRCQRTLALLMETMRLFSPSIHTTRTVNEPQHVADTTGTHLLLPSFDIYISAQSIHSDPDIWGADVKEFNPERWLDDAGQVITPAKGTYLPWSGGPRVCPGMKMAQVEFVAVFATFFRHARCEPLQLEQETQEESRARFLDSMDKSVPKLTLQVKDPHKIHLRWIPNMAS</sequence>
<comment type="cofactor">
    <cofactor evidence="1 12">
        <name>heme</name>
        <dbReference type="ChEBI" id="CHEBI:30413"/>
    </cofactor>
</comment>
<dbReference type="GO" id="GO:0016705">
    <property type="term" value="F:oxidoreductase activity, acting on paired donors, with incorporation or reduction of molecular oxygen"/>
    <property type="evidence" value="ECO:0007669"/>
    <property type="project" value="InterPro"/>
</dbReference>
<evidence type="ECO:0008006" key="18">
    <source>
        <dbReference type="Google" id="ProtNLM"/>
    </source>
</evidence>
<keyword evidence="11 13" id="KW-0472">Membrane</keyword>
<dbReference type="GO" id="GO:0005506">
    <property type="term" value="F:iron ion binding"/>
    <property type="evidence" value="ECO:0007669"/>
    <property type="project" value="InterPro"/>
</dbReference>
<dbReference type="InterPro" id="IPR032805">
    <property type="entry name" value="Wax_synthase_dom"/>
</dbReference>
<dbReference type="SUPFAM" id="SSF51735">
    <property type="entry name" value="NAD(P)-binding Rossmann-fold domains"/>
    <property type="match status" value="1"/>
</dbReference>
<feature type="domain" description="3-beta hydroxysteroid dehydrogenase/isomerase" evidence="14">
    <location>
        <begin position="1061"/>
        <end position="1332"/>
    </location>
</feature>
<keyword evidence="8" id="KW-0560">Oxidoreductase</keyword>
<dbReference type="GO" id="GO:0004497">
    <property type="term" value="F:monooxygenase activity"/>
    <property type="evidence" value="ECO:0007669"/>
    <property type="project" value="UniProtKB-KW"/>
</dbReference>
<dbReference type="OrthoDB" id="1470350at2759"/>
<keyword evidence="10" id="KW-0503">Monooxygenase</keyword>
<evidence type="ECO:0000256" key="4">
    <source>
        <dbReference type="ARBA" id="ARBA00022617"/>
    </source>
</evidence>
<dbReference type="PANTHER" id="PTHR24304">
    <property type="entry name" value="CYTOCHROME P450 FAMILY 7"/>
    <property type="match status" value="1"/>
</dbReference>
<evidence type="ECO:0000256" key="3">
    <source>
        <dbReference type="ARBA" id="ARBA00010617"/>
    </source>
</evidence>
<evidence type="ECO:0000256" key="13">
    <source>
        <dbReference type="SAM" id="Phobius"/>
    </source>
</evidence>
<dbReference type="InterPro" id="IPR036396">
    <property type="entry name" value="Cyt_P450_sf"/>
</dbReference>
<dbReference type="Pfam" id="PF01073">
    <property type="entry name" value="3Beta_HSD"/>
    <property type="match status" value="1"/>
</dbReference>
<proteinExistence type="inferred from homology"/>
<dbReference type="GO" id="GO:0006694">
    <property type="term" value="P:steroid biosynthetic process"/>
    <property type="evidence" value="ECO:0007669"/>
    <property type="project" value="InterPro"/>
</dbReference>
<dbReference type="CDD" id="cd11040">
    <property type="entry name" value="CYP7_CYP8-like"/>
    <property type="match status" value="1"/>
</dbReference>
<reference evidence="17" key="1">
    <citation type="submission" date="2020-06" db="EMBL/GenBank/DDBJ databases">
        <title>A chromosome-scale genome assembly of Talaromyces rugulosus W13939.</title>
        <authorList>
            <person name="Wang B."/>
            <person name="Guo L."/>
            <person name="Ye K."/>
            <person name="Wang L."/>
        </authorList>
    </citation>
    <scope>NUCLEOTIDE SEQUENCE [LARGE SCALE GENOMIC DNA]</scope>
    <source>
        <strain evidence="17">W13939</strain>
    </source>
</reference>
<evidence type="ECO:0000256" key="9">
    <source>
        <dbReference type="ARBA" id="ARBA00023004"/>
    </source>
</evidence>
<evidence type="ECO:0000256" key="2">
    <source>
        <dbReference type="ARBA" id="ARBA00004141"/>
    </source>
</evidence>
<dbReference type="InterPro" id="IPR002225">
    <property type="entry name" value="3Beta_OHSteriod_DH/Estase"/>
</dbReference>
<comment type="subcellular location">
    <subcellularLocation>
        <location evidence="2">Membrane</location>
        <topology evidence="2">Multi-pass membrane protein</topology>
    </subcellularLocation>
</comment>
<comment type="similarity">
    <text evidence="3">Belongs to the cytochrome P450 family.</text>
</comment>
<keyword evidence="4 12" id="KW-0349">Heme</keyword>
<dbReference type="InterPro" id="IPR050529">
    <property type="entry name" value="CYP450_sterol_14alpha_dmase"/>
</dbReference>
<dbReference type="InterPro" id="IPR017972">
    <property type="entry name" value="Cyt_P450_CS"/>
</dbReference>
<dbReference type="RefSeq" id="XP_035347331.1">
    <property type="nucleotide sequence ID" value="XM_035491438.1"/>
</dbReference>
<name>A0A7H8R4S4_TALRU</name>
<evidence type="ECO:0000256" key="5">
    <source>
        <dbReference type="ARBA" id="ARBA00022692"/>
    </source>
</evidence>
<feature type="binding site" description="axial binding residue" evidence="12">
    <location>
        <position position="805"/>
    </location>
    <ligand>
        <name>heme</name>
        <dbReference type="ChEBI" id="CHEBI:30413"/>
    </ligand>
    <ligandPart>
        <name>Fe</name>
        <dbReference type="ChEBI" id="CHEBI:18248"/>
    </ligandPart>
</feature>
<dbReference type="PROSITE" id="PS00086">
    <property type="entry name" value="CYTOCHROME_P450"/>
    <property type="match status" value="2"/>
</dbReference>
<dbReference type="KEGG" id="trg:TRUGW13939_08303"/>
<evidence type="ECO:0000313" key="17">
    <source>
        <dbReference type="Proteomes" id="UP000509510"/>
    </source>
</evidence>
<evidence type="ECO:0000256" key="8">
    <source>
        <dbReference type="ARBA" id="ARBA00023002"/>
    </source>
</evidence>
<feature type="transmembrane region" description="Helical" evidence="13">
    <location>
        <begin position="34"/>
        <end position="53"/>
    </location>
</feature>
<protein>
    <recommendedName>
        <fullName evidence="18">3-beta hydroxysteroid dehydrogenase/isomerase domain-containing protein</fullName>
    </recommendedName>
</protein>
<dbReference type="GO" id="GO:0016020">
    <property type="term" value="C:membrane"/>
    <property type="evidence" value="ECO:0007669"/>
    <property type="project" value="UniProtKB-SubCell"/>
</dbReference>
<dbReference type="GeneID" id="55995792"/>
<evidence type="ECO:0000256" key="10">
    <source>
        <dbReference type="ARBA" id="ARBA00023033"/>
    </source>
</evidence>
<dbReference type="InterPro" id="IPR036291">
    <property type="entry name" value="NAD(P)-bd_dom_sf"/>
</dbReference>
<feature type="transmembrane region" description="Helical" evidence="13">
    <location>
        <begin position="6"/>
        <end position="27"/>
    </location>
</feature>
<dbReference type="GO" id="GO:0016616">
    <property type="term" value="F:oxidoreductase activity, acting on the CH-OH group of donors, NAD or NADP as acceptor"/>
    <property type="evidence" value="ECO:0007669"/>
    <property type="project" value="InterPro"/>
</dbReference>
<dbReference type="Pfam" id="PF13813">
    <property type="entry name" value="MBOAT_2"/>
    <property type="match status" value="1"/>
</dbReference>
<keyword evidence="5 13" id="KW-0812">Transmembrane</keyword>
<evidence type="ECO:0000256" key="6">
    <source>
        <dbReference type="ARBA" id="ARBA00022723"/>
    </source>
</evidence>
<evidence type="ECO:0000256" key="11">
    <source>
        <dbReference type="ARBA" id="ARBA00023136"/>
    </source>
</evidence>
<evidence type="ECO:0000259" key="15">
    <source>
        <dbReference type="Pfam" id="PF13813"/>
    </source>
</evidence>
<dbReference type="CDD" id="cd11070">
    <property type="entry name" value="CYP56-like"/>
    <property type="match status" value="1"/>
</dbReference>
<gene>
    <name evidence="16" type="ORF">TRUGW13939_08303</name>
</gene>